<organism evidence="1 2">
    <name type="scientific">Candidatus Wolfebacteria bacterium GW2011_GWA2_47_9b</name>
    <dbReference type="NCBI Taxonomy" id="1619005"/>
    <lineage>
        <taxon>Bacteria</taxon>
        <taxon>Candidatus Wolfeibacteriota</taxon>
    </lineage>
</organism>
<evidence type="ECO:0000313" key="2">
    <source>
        <dbReference type="Proteomes" id="UP000033882"/>
    </source>
</evidence>
<evidence type="ECO:0000313" key="1">
    <source>
        <dbReference type="EMBL" id="KKU88974.1"/>
    </source>
</evidence>
<sequence>MAHIFLDESGDLGFKKGSSKWFIFTIVLTEDHRRIEKVIKKVHRGLSKKYKRVSELHAYHADEATRKKVLKLLAKEDLKVLCIVLNKDKVYVDLRGQKNYLYNYTANILLDRLHNNGLIGITEPIHLYIDQKDTKRALRDNFEKYLQESFIKRRRDGVNIQIKPSHTEKCLQAVDFVSWAIFRKYEQEDRGYYELIKDVIVEENQLFP</sequence>
<reference evidence="1 2" key="1">
    <citation type="journal article" date="2015" name="Nature">
        <title>rRNA introns, odd ribosomes, and small enigmatic genomes across a large radiation of phyla.</title>
        <authorList>
            <person name="Brown C.T."/>
            <person name="Hug L.A."/>
            <person name="Thomas B.C."/>
            <person name="Sharon I."/>
            <person name="Castelle C.J."/>
            <person name="Singh A."/>
            <person name="Wilkins M.J."/>
            <person name="Williams K.H."/>
            <person name="Banfield J.F."/>
        </authorList>
    </citation>
    <scope>NUCLEOTIDE SEQUENCE [LARGE SCALE GENOMIC DNA]</scope>
</reference>
<protein>
    <recommendedName>
        <fullName evidence="3">DUF3800 domain-containing protein</fullName>
    </recommendedName>
</protein>
<dbReference type="Proteomes" id="UP000033882">
    <property type="component" value="Unassembled WGS sequence"/>
</dbReference>
<proteinExistence type="predicted"/>
<dbReference type="InterPro" id="IPR024524">
    <property type="entry name" value="DUF3800"/>
</dbReference>
<dbReference type="AlphaFoldDB" id="A0A0G1U4I6"/>
<name>A0A0G1U4I6_9BACT</name>
<comment type="caution">
    <text evidence="1">The sequence shown here is derived from an EMBL/GenBank/DDBJ whole genome shotgun (WGS) entry which is preliminary data.</text>
</comment>
<dbReference type="EMBL" id="LCPB01000021">
    <property type="protein sequence ID" value="KKU88974.1"/>
    <property type="molecule type" value="Genomic_DNA"/>
</dbReference>
<evidence type="ECO:0008006" key="3">
    <source>
        <dbReference type="Google" id="ProtNLM"/>
    </source>
</evidence>
<accession>A0A0G1U4I6</accession>
<gene>
    <name evidence="1" type="ORF">UY19_C0021G0004</name>
</gene>
<dbReference type="Pfam" id="PF12686">
    <property type="entry name" value="DUF3800"/>
    <property type="match status" value="1"/>
</dbReference>